<accession>A0A1X0AAL2</accession>
<feature type="non-terminal residue" evidence="2">
    <location>
        <position position="1"/>
    </location>
</feature>
<sequence>ATPAEPSPYRALMMPTRTHTREHDRRDRITAERRHRATLNTEQQRQHQAWLATNYQPPPF</sequence>
<organism evidence="2 3">
    <name type="scientific">Mycobacterium aquaticum</name>
    <dbReference type="NCBI Taxonomy" id="1927124"/>
    <lineage>
        <taxon>Bacteria</taxon>
        <taxon>Bacillati</taxon>
        <taxon>Actinomycetota</taxon>
        <taxon>Actinomycetes</taxon>
        <taxon>Mycobacteriales</taxon>
        <taxon>Mycobacteriaceae</taxon>
        <taxon>Mycobacterium</taxon>
    </lineage>
</organism>
<reference evidence="2 3" key="1">
    <citation type="submission" date="2017-02" db="EMBL/GenBank/DDBJ databases">
        <title>The new phylogeny of genus Mycobacterium.</title>
        <authorList>
            <person name="Tortoli E."/>
            <person name="Trovato A."/>
            <person name="Cirillo D.M."/>
        </authorList>
    </citation>
    <scope>NUCLEOTIDE SEQUENCE [LARGE SCALE GENOMIC DNA]</scope>
    <source>
        <strain evidence="2 3">RW6</strain>
    </source>
</reference>
<protein>
    <recommendedName>
        <fullName evidence="4">HNH endonuclease</fullName>
    </recommendedName>
</protein>
<gene>
    <name evidence="2" type="ORF">BST13_31280</name>
</gene>
<name>A0A1X0AAL2_9MYCO</name>
<keyword evidence="3" id="KW-1185">Reference proteome</keyword>
<proteinExistence type="predicted"/>
<dbReference type="Proteomes" id="UP000192448">
    <property type="component" value="Unassembled WGS sequence"/>
</dbReference>
<dbReference type="EMBL" id="MVHF01000048">
    <property type="protein sequence ID" value="ORA26908.1"/>
    <property type="molecule type" value="Genomic_DNA"/>
</dbReference>
<feature type="compositionally biased region" description="Basic and acidic residues" evidence="1">
    <location>
        <begin position="19"/>
        <end position="32"/>
    </location>
</feature>
<dbReference type="AlphaFoldDB" id="A0A1X0AAL2"/>
<feature type="region of interest" description="Disordered" evidence="1">
    <location>
        <begin position="1"/>
        <end position="60"/>
    </location>
</feature>
<evidence type="ECO:0008006" key="4">
    <source>
        <dbReference type="Google" id="ProtNLM"/>
    </source>
</evidence>
<evidence type="ECO:0000256" key="1">
    <source>
        <dbReference type="SAM" id="MobiDB-lite"/>
    </source>
</evidence>
<evidence type="ECO:0000313" key="2">
    <source>
        <dbReference type="EMBL" id="ORA26908.1"/>
    </source>
</evidence>
<comment type="caution">
    <text evidence="2">The sequence shown here is derived from an EMBL/GenBank/DDBJ whole genome shotgun (WGS) entry which is preliminary data.</text>
</comment>
<feature type="compositionally biased region" description="Polar residues" evidence="1">
    <location>
        <begin position="38"/>
        <end position="60"/>
    </location>
</feature>
<evidence type="ECO:0000313" key="3">
    <source>
        <dbReference type="Proteomes" id="UP000192448"/>
    </source>
</evidence>